<organism evidence="2">
    <name type="scientific">marine sediment metagenome</name>
    <dbReference type="NCBI Taxonomy" id="412755"/>
    <lineage>
        <taxon>unclassified sequences</taxon>
        <taxon>metagenomes</taxon>
        <taxon>ecological metagenomes</taxon>
    </lineage>
</organism>
<accession>A0A0F9TE36</accession>
<protein>
    <submittedName>
        <fullName evidence="2">Uncharacterized protein</fullName>
    </submittedName>
</protein>
<feature type="transmembrane region" description="Helical" evidence="1">
    <location>
        <begin position="118"/>
        <end position="136"/>
    </location>
</feature>
<comment type="caution">
    <text evidence="2">The sequence shown here is derived from an EMBL/GenBank/DDBJ whole genome shotgun (WGS) entry which is preliminary data.</text>
</comment>
<feature type="transmembrane region" description="Helical" evidence="1">
    <location>
        <begin position="21"/>
        <end position="45"/>
    </location>
</feature>
<feature type="transmembrane region" description="Helical" evidence="1">
    <location>
        <begin position="94"/>
        <end position="112"/>
    </location>
</feature>
<name>A0A0F9TE36_9ZZZZ</name>
<gene>
    <name evidence="2" type="ORF">LCGC14_0360080</name>
</gene>
<evidence type="ECO:0000313" key="2">
    <source>
        <dbReference type="EMBL" id="KKN77449.1"/>
    </source>
</evidence>
<reference evidence="2" key="1">
    <citation type="journal article" date="2015" name="Nature">
        <title>Complex archaea that bridge the gap between prokaryotes and eukaryotes.</title>
        <authorList>
            <person name="Spang A."/>
            <person name="Saw J.H."/>
            <person name="Jorgensen S.L."/>
            <person name="Zaremba-Niedzwiedzka K."/>
            <person name="Martijn J."/>
            <person name="Lind A.E."/>
            <person name="van Eijk R."/>
            <person name="Schleper C."/>
            <person name="Guy L."/>
            <person name="Ettema T.J."/>
        </authorList>
    </citation>
    <scope>NUCLEOTIDE SEQUENCE</scope>
</reference>
<proteinExistence type="predicted"/>
<dbReference type="EMBL" id="LAZR01000278">
    <property type="protein sequence ID" value="KKN77449.1"/>
    <property type="molecule type" value="Genomic_DNA"/>
</dbReference>
<keyword evidence="1" id="KW-1133">Transmembrane helix</keyword>
<evidence type="ECO:0000256" key="1">
    <source>
        <dbReference type="SAM" id="Phobius"/>
    </source>
</evidence>
<dbReference type="AlphaFoldDB" id="A0A0F9TE36"/>
<feature type="transmembrane region" description="Helical" evidence="1">
    <location>
        <begin position="65"/>
        <end position="87"/>
    </location>
</feature>
<sequence>MESFRNYLRRKSMNEKIFKAILGTFLFIIFIIIIGTLLSGCALLGPVSPATSVIPASGWESVMKVVAKSDWIVTFCLLAFFSGIVTVAMDVKKIGISIIIASIMTLFLGLAVNRFPTWMAVIGFIGSAGVCLVVVLKRKKALVEIIKGVQNYRRKTGHTSTVTVPSDNKSNLDHELWLAESNSTQGIIREIKEDKCIQ</sequence>
<keyword evidence="1" id="KW-0472">Membrane</keyword>
<keyword evidence="1" id="KW-0812">Transmembrane</keyword>